<dbReference type="OrthoDB" id="7324894at2"/>
<dbReference type="EMBL" id="CP013650">
    <property type="protein sequence ID" value="ALS97675.1"/>
    <property type="molecule type" value="Genomic_DNA"/>
</dbReference>
<dbReference type="RefSeq" id="WP_062477253.1">
    <property type="nucleotide sequence ID" value="NZ_CP013650.1"/>
</dbReference>
<protein>
    <submittedName>
        <fullName evidence="1">Uncharacterized protein</fullName>
    </submittedName>
</protein>
<organism evidence="1 2">
    <name type="scientific">Lacimicrobium alkaliphilum</name>
    <dbReference type="NCBI Taxonomy" id="1526571"/>
    <lineage>
        <taxon>Bacteria</taxon>
        <taxon>Pseudomonadati</taxon>
        <taxon>Pseudomonadota</taxon>
        <taxon>Gammaproteobacteria</taxon>
        <taxon>Alteromonadales</taxon>
        <taxon>Alteromonadaceae</taxon>
        <taxon>Lacimicrobium</taxon>
    </lineage>
</organism>
<gene>
    <name evidence="1" type="ORF">AT746_04905</name>
</gene>
<dbReference type="AlphaFoldDB" id="A0A0U2QKE0"/>
<dbReference type="Proteomes" id="UP000068447">
    <property type="component" value="Chromosome"/>
</dbReference>
<accession>A0A0U2QKE0</accession>
<proteinExistence type="predicted"/>
<sequence length="396" mass="45150">MRYILVFALSFSFVLASIGVINWVIDPFGMYWSPVYQGVNATKPEAGNRSRVSKAYRSVEAAPQVLLLGNSRIEMGIDPEHELFNTRQVYNLGMPGASLSMQLDYGLNVIHANKTVKEVVLSVDFLDFLSTKSSNPPSSAKADYNSRLPYLSSENSEQTEWFMLKEKMAMTLSLDALSATIRTLFSQDSQVSSITSKGFNTAQEYRQIVRLEGVIPLFNQKLDEIEQRLDQENLVFEPENEQGYSKEFSKLHTFISALNDADISLTIFTSPYHYSYLQVLSEKGYWQDFMKWKTYLAALKSHNESIDIWDFSGFSQFSLEPVPVSTPHQEMDFYWEPAHYKSEVGDLILQRMKTGEPDNFGHPLNEQTIETIIRANNEGLLRSQAQWDKLKSGLGR</sequence>
<dbReference type="STRING" id="1526571.AT746_04905"/>
<name>A0A0U2QKE0_9ALTE</name>
<keyword evidence="2" id="KW-1185">Reference proteome</keyword>
<dbReference type="KEGG" id="lal:AT746_04905"/>
<reference evidence="1 2" key="1">
    <citation type="submission" date="2015-12" db="EMBL/GenBank/DDBJ databases">
        <title>Complete genome of Lacimicrobium alkaliphilum KCTC 32984.</title>
        <authorList>
            <person name="Kim S.-G."/>
            <person name="Lee Y.-J."/>
        </authorList>
    </citation>
    <scope>NUCLEOTIDE SEQUENCE [LARGE SCALE GENOMIC DNA]</scope>
    <source>
        <strain evidence="1 2">YelD216</strain>
    </source>
</reference>
<evidence type="ECO:0000313" key="1">
    <source>
        <dbReference type="EMBL" id="ALS97675.1"/>
    </source>
</evidence>
<evidence type="ECO:0000313" key="2">
    <source>
        <dbReference type="Proteomes" id="UP000068447"/>
    </source>
</evidence>